<dbReference type="EMBL" id="CP003940">
    <property type="protein sequence ID" value="AFZ48630.1"/>
    <property type="molecule type" value="Genomic_DNA"/>
</dbReference>
<keyword evidence="3" id="KW-1185">Reference proteome</keyword>
<dbReference type="KEGG" id="csn:Cyast_2687"/>
<dbReference type="STRING" id="292563.Cyast_2687"/>
<dbReference type="PATRIC" id="fig|292563.3.peg.2805"/>
<proteinExistence type="predicted"/>
<dbReference type="Proteomes" id="UP000010483">
    <property type="component" value="Chromosome"/>
</dbReference>
<evidence type="ECO:0000313" key="2">
    <source>
        <dbReference type="EMBL" id="AFZ48630.1"/>
    </source>
</evidence>
<evidence type="ECO:0000313" key="3">
    <source>
        <dbReference type="Proteomes" id="UP000010483"/>
    </source>
</evidence>
<accession>K9YQG3</accession>
<evidence type="ECO:0000256" key="1">
    <source>
        <dbReference type="SAM" id="Phobius"/>
    </source>
</evidence>
<name>K9YQG3_CYASC</name>
<feature type="transmembrane region" description="Helical" evidence="1">
    <location>
        <begin position="62"/>
        <end position="80"/>
    </location>
</feature>
<dbReference type="BioCyc" id="CSTA292563:G1353-2692-MONOMER"/>
<feature type="transmembrane region" description="Helical" evidence="1">
    <location>
        <begin position="86"/>
        <end position="103"/>
    </location>
</feature>
<reference evidence="3" key="1">
    <citation type="journal article" date="2013" name="Proc. Natl. Acad. Sci. U.S.A.">
        <title>Improving the coverage of the cyanobacterial phylum using diversity-driven genome sequencing.</title>
        <authorList>
            <person name="Shih P.M."/>
            <person name="Wu D."/>
            <person name="Latifi A."/>
            <person name="Axen S.D."/>
            <person name="Fewer D.P."/>
            <person name="Talla E."/>
            <person name="Calteau A."/>
            <person name="Cai F."/>
            <person name="Tandeau de Marsac N."/>
            <person name="Rippka R."/>
            <person name="Herdman M."/>
            <person name="Sivonen K."/>
            <person name="Coursin T."/>
            <person name="Laurent T."/>
            <person name="Goodwin L."/>
            <person name="Nolan M."/>
            <person name="Davenport K.W."/>
            <person name="Han C.S."/>
            <person name="Rubin E.M."/>
            <person name="Eisen J.A."/>
            <person name="Woyke T."/>
            <person name="Gugger M."/>
            <person name="Kerfeld C.A."/>
        </authorList>
    </citation>
    <scope>NUCLEOTIDE SEQUENCE [LARGE SCALE GENOMIC DNA]</scope>
    <source>
        <strain evidence="3">ATCC 29140 / PCC 7202</strain>
    </source>
</reference>
<keyword evidence="1" id="KW-0812">Transmembrane</keyword>
<dbReference type="eggNOG" id="COG0494">
    <property type="taxonomic scope" value="Bacteria"/>
</dbReference>
<dbReference type="HOGENOM" id="CLU_2154170_0_0_3"/>
<dbReference type="AlphaFoldDB" id="K9YQG3"/>
<sequence length="104" mass="12046">MIKHFSEEWIREWCNENGWTDLFLNRRDYWAFPPNGVMPLPIPREILLDIKAQKGFSDEEKIWVGATLIVSFLAFVFSYVSNSPMPLVLAFAFCALVVGNFDID</sequence>
<protein>
    <submittedName>
        <fullName evidence="2">Uncharacterized protein</fullName>
    </submittedName>
</protein>
<gene>
    <name evidence="2" type="ordered locus">Cyast_2687</name>
</gene>
<keyword evidence="1" id="KW-1133">Transmembrane helix</keyword>
<organism evidence="2 3">
    <name type="scientific">Cyanobacterium stanieri (strain ATCC 29140 / PCC 7202)</name>
    <dbReference type="NCBI Taxonomy" id="292563"/>
    <lineage>
        <taxon>Bacteria</taxon>
        <taxon>Bacillati</taxon>
        <taxon>Cyanobacteriota</taxon>
        <taxon>Cyanophyceae</taxon>
        <taxon>Oscillatoriophycideae</taxon>
        <taxon>Chroococcales</taxon>
        <taxon>Geminocystaceae</taxon>
        <taxon>Cyanobacterium</taxon>
    </lineage>
</organism>
<keyword evidence="1" id="KW-0472">Membrane</keyword>